<feature type="transmembrane region" description="Helical" evidence="6">
    <location>
        <begin position="176"/>
        <end position="197"/>
    </location>
</feature>
<name>A0ABS2SKJ3_9MICO</name>
<feature type="domain" description="ResB-like" evidence="7">
    <location>
        <begin position="27"/>
        <end position="496"/>
    </location>
</feature>
<evidence type="ECO:0000256" key="4">
    <source>
        <dbReference type="ARBA" id="ARBA00022989"/>
    </source>
</evidence>
<evidence type="ECO:0000256" key="1">
    <source>
        <dbReference type="ARBA" id="ARBA00004141"/>
    </source>
</evidence>
<dbReference type="PANTHER" id="PTHR31566:SF0">
    <property type="entry name" value="CYTOCHROME C BIOGENESIS PROTEIN CCS1, CHLOROPLASTIC"/>
    <property type="match status" value="1"/>
</dbReference>
<dbReference type="PANTHER" id="PTHR31566">
    <property type="entry name" value="CYTOCHROME C BIOGENESIS PROTEIN CCS1, CHLOROPLASTIC"/>
    <property type="match status" value="1"/>
</dbReference>
<dbReference type="Proteomes" id="UP000809290">
    <property type="component" value="Unassembled WGS sequence"/>
</dbReference>
<comment type="subcellular location">
    <subcellularLocation>
        <location evidence="1">Membrane</location>
        <topology evidence="1">Multi-pass membrane protein</topology>
    </subcellularLocation>
</comment>
<sequence>MSKNTQAPANIGAVGMLRWAWRQLTTMRFALILLLVLAMAAVPGSLLPQRIQDPGKVRTFIEDNGTLGEVLDKLQMFDVYSSVWFSAVYILLMVSLVGCIVPRCGQHFKAMRMAPPKAPRRLTRMPAHQEWELEDSDTDDFLDRAQRVLKKAGYRTVRNDDHVAAERGYLRETGNLLFHFSILWVVVVFALGALVSYSGQRILVEGETFSNSLVSYDDFKPGTYYNPDNLDDFRITLNRFDATFDSESVGPQFAQPRHFAANVTTNYQGVEETKVLQVNEPVRFGRTSVYLTGNGYAPEVTVKNAKGDVTFSGPVVFLPVDGTYASRGVVKVPDTGGEQLGFGGVFLPTAGFNDQGELISTFPAADQPYLVMSVYEGDLGLDDGIAQNVYELDTSKMRAVTGKDGKPVTLQMAPGETVELPDGRGTVTFDGVKRFVAVDIHSNPTQVVLLVGAVLLMVGLGLSLFIPRRRMWVRVTDGRVEVAALARGEDPRVKHAVKTLAVHLNESAREEED</sequence>
<evidence type="ECO:0000313" key="9">
    <source>
        <dbReference type="Proteomes" id="UP000809290"/>
    </source>
</evidence>
<comment type="caution">
    <text evidence="8">The sequence shown here is derived from an EMBL/GenBank/DDBJ whole genome shotgun (WGS) entry which is preliminary data.</text>
</comment>
<feature type="transmembrane region" description="Helical" evidence="6">
    <location>
        <begin position="447"/>
        <end position="466"/>
    </location>
</feature>
<reference evidence="8 9" key="1">
    <citation type="submission" date="2021-01" db="EMBL/GenBank/DDBJ databases">
        <title>Sequencing the genomes of 1000 actinobacteria strains.</title>
        <authorList>
            <person name="Klenk H.-P."/>
        </authorList>
    </citation>
    <scope>NUCLEOTIDE SEQUENCE [LARGE SCALE GENOMIC DNA]</scope>
    <source>
        <strain evidence="8 9">DSM 13657</strain>
    </source>
</reference>
<dbReference type="RefSeq" id="WP_239271385.1">
    <property type="nucleotide sequence ID" value="NZ_BAAAIM010000004.1"/>
</dbReference>
<keyword evidence="4 6" id="KW-1133">Transmembrane helix</keyword>
<evidence type="ECO:0000256" key="2">
    <source>
        <dbReference type="ARBA" id="ARBA00022692"/>
    </source>
</evidence>
<dbReference type="InterPro" id="IPR023494">
    <property type="entry name" value="Cyt_c_bgen_Ccs1/CcsB/ResB"/>
</dbReference>
<keyword evidence="9" id="KW-1185">Reference proteome</keyword>
<evidence type="ECO:0000256" key="6">
    <source>
        <dbReference type="SAM" id="Phobius"/>
    </source>
</evidence>
<keyword evidence="5 6" id="KW-0472">Membrane</keyword>
<evidence type="ECO:0000313" key="8">
    <source>
        <dbReference type="EMBL" id="MBM7816789.1"/>
    </source>
</evidence>
<dbReference type="EMBL" id="JAFBCP010000001">
    <property type="protein sequence ID" value="MBM7816789.1"/>
    <property type="molecule type" value="Genomic_DNA"/>
</dbReference>
<evidence type="ECO:0000259" key="7">
    <source>
        <dbReference type="Pfam" id="PF05140"/>
    </source>
</evidence>
<feature type="transmembrane region" description="Helical" evidence="6">
    <location>
        <begin position="83"/>
        <end position="102"/>
    </location>
</feature>
<protein>
    <submittedName>
        <fullName evidence="8">Cytochrome c biogenesis protein</fullName>
    </submittedName>
</protein>
<keyword evidence="3" id="KW-0201">Cytochrome c-type biogenesis</keyword>
<evidence type="ECO:0000256" key="3">
    <source>
        <dbReference type="ARBA" id="ARBA00022748"/>
    </source>
</evidence>
<evidence type="ECO:0000256" key="5">
    <source>
        <dbReference type="ARBA" id="ARBA00023136"/>
    </source>
</evidence>
<proteinExistence type="predicted"/>
<dbReference type="InterPro" id="IPR007816">
    <property type="entry name" value="ResB-like_domain"/>
</dbReference>
<organism evidence="8 9">
    <name type="scientific">Brevibacterium paucivorans</name>
    <dbReference type="NCBI Taxonomy" id="170994"/>
    <lineage>
        <taxon>Bacteria</taxon>
        <taxon>Bacillati</taxon>
        <taxon>Actinomycetota</taxon>
        <taxon>Actinomycetes</taxon>
        <taxon>Micrococcales</taxon>
        <taxon>Brevibacteriaceae</taxon>
        <taxon>Brevibacterium</taxon>
    </lineage>
</organism>
<accession>A0ABS2SKJ3</accession>
<dbReference type="Pfam" id="PF05140">
    <property type="entry name" value="ResB"/>
    <property type="match status" value="1"/>
</dbReference>
<keyword evidence="2 6" id="KW-0812">Transmembrane</keyword>
<gene>
    <name evidence="8" type="ORF">JOE56_001483</name>
</gene>